<dbReference type="Pfam" id="PF03466">
    <property type="entry name" value="LysR_substrate"/>
    <property type="match status" value="1"/>
</dbReference>
<sequence>MITSQDLQFFAVVAASPSLAAAARALDVTPPAVTQRLRQLEERLKVRLAERSGRGLQLTAEGVLLAERGARVLGEMTAILESIADRRQAVLGHLRVAAPFGFGRAYVAPAMAALKAEHPELELTLTLFEDPAGSLSAGSCDVLVQVGPLADSSLTLRRLAPNRRLLCAAPSYLARRGLPERPEDLPDHDCAVIREDRADVTLWSFTDAGGRRATVRIRPVLNSNDGGVVRQWGLAGLGIILRSEWDVAGDLRAGRLVPIPRGHGGDAAAGAVADRWDGAITWRCVGGDQPGTPIIAGDRRSGIRRPVSGIFPAGAL</sequence>
<dbReference type="InterPro" id="IPR036388">
    <property type="entry name" value="WH-like_DNA-bd_sf"/>
</dbReference>
<feature type="domain" description="HTH lysR-type" evidence="5">
    <location>
        <begin position="2"/>
        <end position="59"/>
    </location>
</feature>
<comment type="similarity">
    <text evidence="1">Belongs to the LysR transcriptional regulatory family.</text>
</comment>
<dbReference type="PANTHER" id="PTHR30537:SF5">
    <property type="entry name" value="HTH-TYPE TRANSCRIPTIONAL ACTIVATOR TTDR-RELATED"/>
    <property type="match status" value="1"/>
</dbReference>
<dbReference type="InterPro" id="IPR005119">
    <property type="entry name" value="LysR_subst-bd"/>
</dbReference>
<evidence type="ECO:0000256" key="3">
    <source>
        <dbReference type="ARBA" id="ARBA00023125"/>
    </source>
</evidence>
<evidence type="ECO:0000256" key="1">
    <source>
        <dbReference type="ARBA" id="ARBA00009437"/>
    </source>
</evidence>
<dbReference type="Proteomes" id="UP000700706">
    <property type="component" value="Unassembled WGS sequence"/>
</dbReference>
<dbReference type="InterPro" id="IPR036390">
    <property type="entry name" value="WH_DNA-bd_sf"/>
</dbReference>
<dbReference type="Gene3D" id="1.10.10.10">
    <property type="entry name" value="Winged helix-like DNA-binding domain superfamily/Winged helix DNA-binding domain"/>
    <property type="match status" value="1"/>
</dbReference>
<organism evidence="6 7">
    <name type="scientific">Inquilinus limosus</name>
    <dbReference type="NCBI Taxonomy" id="171674"/>
    <lineage>
        <taxon>Bacteria</taxon>
        <taxon>Pseudomonadati</taxon>
        <taxon>Pseudomonadota</taxon>
        <taxon>Alphaproteobacteria</taxon>
        <taxon>Rhodospirillales</taxon>
        <taxon>Rhodospirillaceae</taxon>
        <taxon>Inquilinus</taxon>
    </lineage>
</organism>
<dbReference type="AlphaFoldDB" id="A0A952FUR5"/>
<dbReference type="EMBL" id="JAEKLZ010000446">
    <property type="protein sequence ID" value="MBW8728719.1"/>
    <property type="molecule type" value="Genomic_DNA"/>
</dbReference>
<dbReference type="SUPFAM" id="SSF46785">
    <property type="entry name" value="Winged helix' DNA-binding domain"/>
    <property type="match status" value="1"/>
</dbReference>
<dbReference type="InterPro" id="IPR058163">
    <property type="entry name" value="LysR-type_TF_proteobact-type"/>
</dbReference>
<evidence type="ECO:0000313" key="7">
    <source>
        <dbReference type="Proteomes" id="UP000700706"/>
    </source>
</evidence>
<keyword evidence="3" id="KW-0238">DNA-binding</keyword>
<dbReference type="GO" id="GO:0006351">
    <property type="term" value="P:DNA-templated transcription"/>
    <property type="evidence" value="ECO:0007669"/>
    <property type="project" value="TreeGrafter"/>
</dbReference>
<dbReference type="SUPFAM" id="SSF53850">
    <property type="entry name" value="Periplasmic binding protein-like II"/>
    <property type="match status" value="1"/>
</dbReference>
<reference evidence="6" key="1">
    <citation type="submission" date="2020-06" db="EMBL/GenBank/DDBJ databases">
        <title>Stable isotope informed genome-resolved metagenomics uncovers potential trophic interactions in rhizosphere soil.</title>
        <authorList>
            <person name="Starr E.P."/>
            <person name="Shi S."/>
            <person name="Blazewicz S.J."/>
            <person name="Koch B.J."/>
            <person name="Probst A.J."/>
            <person name="Hungate B.A."/>
            <person name="Pett-Ridge J."/>
            <person name="Firestone M.K."/>
            <person name="Banfield J.F."/>
        </authorList>
    </citation>
    <scope>NUCLEOTIDE SEQUENCE</scope>
    <source>
        <strain evidence="6">YM_69_17</strain>
    </source>
</reference>
<keyword evidence="4" id="KW-0804">Transcription</keyword>
<comment type="caution">
    <text evidence="6">The sequence shown here is derived from an EMBL/GenBank/DDBJ whole genome shotgun (WGS) entry which is preliminary data.</text>
</comment>
<evidence type="ECO:0000256" key="2">
    <source>
        <dbReference type="ARBA" id="ARBA00023015"/>
    </source>
</evidence>
<evidence type="ECO:0000259" key="5">
    <source>
        <dbReference type="PROSITE" id="PS50931"/>
    </source>
</evidence>
<dbReference type="Gene3D" id="3.40.190.290">
    <property type="match status" value="1"/>
</dbReference>
<protein>
    <submittedName>
        <fullName evidence="6">LysR family transcriptional regulator</fullName>
    </submittedName>
</protein>
<dbReference type="Pfam" id="PF00126">
    <property type="entry name" value="HTH_1"/>
    <property type="match status" value="1"/>
</dbReference>
<proteinExistence type="inferred from homology"/>
<keyword evidence="2" id="KW-0805">Transcription regulation</keyword>
<dbReference type="GO" id="GO:0003700">
    <property type="term" value="F:DNA-binding transcription factor activity"/>
    <property type="evidence" value="ECO:0007669"/>
    <property type="project" value="InterPro"/>
</dbReference>
<evidence type="ECO:0000256" key="4">
    <source>
        <dbReference type="ARBA" id="ARBA00023163"/>
    </source>
</evidence>
<dbReference type="PROSITE" id="PS50931">
    <property type="entry name" value="HTH_LYSR"/>
    <property type="match status" value="1"/>
</dbReference>
<evidence type="ECO:0000313" key="6">
    <source>
        <dbReference type="EMBL" id="MBW8728719.1"/>
    </source>
</evidence>
<dbReference type="PANTHER" id="PTHR30537">
    <property type="entry name" value="HTH-TYPE TRANSCRIPTIONAL REGULATOR"/>
    <property type="match status" value="1"/>
</dbReference>
<accession>A0A952FUR5</accession>
<gene>
    <name evidence="6" type="ORF">JF625_26680</name>
</gene>
<dbReference type="InterPro" id="IPR000847">
    <property type="entry name" value="LysR_HTH_N"/>
</dbReference>
<dbReference type="GO" id="GO:0043565">
    <property type="term" value="F:sequence-specific DNA binding"/>
    <property type="evidence" value="ECO:0007669"/>
    <property type="project" value="TreeGrafter"/>
</dbReference>
<name>A0A952FUR5_9PROT</name>